<evidence type="ECO:0000313" key="1">
    <source>
        <dbReference type="EMBL" id="RVE62344.1"/>
    </source>
</evidence>
<dbReference type="OrthoDB" id="535992at2759"/>
<evidence type="ECO:0000313" key="2">
    <source>
        <dbReference type="Proteomes" id="UP000283210"/>
    </source>
</evidence>
<accession>A0A437CI85</accession>
<organism evidence="1 2">
    <name type="scientific">Oryzias javanicus</name>
    <name type="common">Javanese ricefish</name>
    <name type="synonym">Aplocheilus javanicus</name>
    <dbReference type="NCBI Taxonomy" id="123683"/>
    <lineage>
        <taxon>Eukaryota</taxon>
        <taxon>Metazoa</taxon>
        <taxon>Chordata</taxon>
        <taxon>Craniata</taxon>
        <taxon>Vertebrata</taxon>
        <taxon>Euteleostomi</taxon>
        <taxon>Actinopterygii</taxon>
        <taxon>Neopterygii</taxon>
        <taxon>Teleostei</taxon>
        <taxon>Neoteleostei</taxon>
        <taxon>Acanthomorphata</taxon>
        <taxon>Ovalentaria</taxon>
        <taxon>Atherinomorphae</taxon>
        <taxon>Beloniformes</taxon>
        <taxon>Adrianichthyidae</taxon>
        <taxon>Oryziinae</taxon>
        <taxon>Oryzias</taxon>
    </lineage>
</organism>
<name>A0A437CI85_ORYJA</name>
<gene>
    <name evidence="1" type="ORF">OJAV_G00156140</name>
</gene>
<reference evidence="1 2" key="1">
    <citation type="submission" date="2018-11" db="EMBL/GenBank/DDBJ databases">
        <authorList>
            <person name="Lopez-Roques C."/>
            <person name="Donnadieu C."/>
            <person name="Bouchez O."/>
            <person name="Klopp C."/>
            <person name="Cabau C."/>
            <person name="Zahm M."/>
        </authorList>
    </citation>
    <scope>NUCLEOTIDE SEQUENCE [LARGE SCALE GENOMIC DNA]</scope>
    <source>
        <strain evidence="1">RS831</strain>
        <tissue evidence="1">Whole body</tissue>
    </source>
</reference>
<keyword evidence="2" id="KW-1185">Reference proteome</keyword>
<sequence length="84" mass="9900">MEQIGRLFINAQQLRQIPQLLESAFPTLPCTVKLSESQSVRRKRHIHTGYRQTDQSWRYYFLTSSPEANERTINVWTPLYSLCA</sequence>
<proteinExistence type="predicted"/>
<reference evidence="1 2" key="2">
    <citation type="submission" date="2019-01" db="EMBL/GenBank/DDBJ databases">
        <title>A chromosome length genome reference of the Java medaka (oryzias javanicus).</title>
        <authorList>
            <person name="Herpin A."/>
            <person name="Takehana Y."/>
            <person name="Naruse K."/>
            <person name="Ansai S."/>
            <person name="Kawaguchi M."/>
        </authorList>
    </citation>
    <scope>NUCLEOTIDE SEQUENCE [LARGE SCALE GENOMIC DNA]</scope>
    <source>
        <strain evidence="1">RS831</strain>
        <tissue evidence="1">Whole body</tissue>
    </source>
</reference>
<dbReference type="AlphaFoldDB" id="A0A437CI85"/>
<dbReference type="EMBL" id="CM012452">
    <property type="protein sequence ID" value="RVE62344.1"/>
    <property type="molecule type" value="Genomic_DNA"/>
</dbReference>
<protein>
    <submittedName>
        <fullName evidence="1">Uncharacterized protein</fullName>
    </submittedName>
</protein>
<dbReference type="Proteomes" id="UP000283210">
    <property type="component" value="Chromosome 16"/>
</dbReference>